<gene>
    <name evidence="2" type="ORF">R1sor_013749</name>
</gene>
<dbReference type="EMBL" id="JBJQOH010000004">
    <property type="protein sequence ID" value="KAL3687440.1"/>
    <property type="molecule type" value="Genomic_DNA"/>
</dbReference>
<organism evidence="2 3">
    <name type="scientific">Riccia sorocarpa</name>
    <dbReference type="NCBI Taxonomy" id="122646"/>
    <lineage>
        <taxon>Eukaryota</taxon>
        <taxon>Viridiplantae</taxon>
        <taxon>Streptophyta</taxon>
        <taxon>Embryophyta</taxon>
        <taxon>Marchantiophyta</taxon>
        <taxon>Marchantiopsida</taxon>
        <taxon>Marchantiidae</taxon>
        <taxon>Marchantiales</taxon>
        <taxon>Ricciaceae</taxon>
        <taxon>Riccia</taxon>
    </lineage>
</organism>
<proteinExistence type="predicted"/>
<reference evidence="2 3" key="1">
    <citation type="submission" date="2024-09" db="EMBL/GenBank/DDBJ databases">
        <title>Chromosome-scale assembly of Riccia sorocarpa.</title>
        <authorList>
            <person name="Paukszto L."/>
        </authorList>
    </citation>
    <scope>NUCLEOTIDE SEQUENCE [LARGE SCALE GENOMIC DNA]</scope>
    <source>
        <strain evidence="2">LP-2024</strain>
        <tissue evidence="2">Aerial parts of the thallus</tissue>
    </source>
</reference>
<comment type="caution">
    <text evidence="2">The sequence shown here is derived from an EMBL/GenBank/DDBJ whole genome shotgun (WGS) entry which is preliminary data.</text>
</comment>
<protein>
    <submittedName>
        <fullName evidence="2">Uncharacterized protein</fullName>
    </submittedName>
</protein>
<name>A0ABD3HB46_9MARC</name>
<feature type="region of interest" description="Disordered" evidence="1">
    <location>
        <begin position="375"/>
        <end position="400"/>
    </location>
</feature>
<evidence type="ECO:0000313" key="2">
    <source>
        <dbReference type="EMBL" id="KAL3687440.1"/>
    </source>
</evidence>
<accession>A0ABD3HB46</accession>
<feature type="region of interest" description="Disordered" evidence="1">
    <location>
        <begin position="1"/>
        <end position="77"/>
    </location>
</feature>
<keyword evidence="3" id="KW-1185">Reference proteome</keyword>
<evidence type="ECO:0000256" key="1">
    <source>
        <dbReference type="SAM" id="MobiDB-lite"/>
    </source>
</evidence>
<feature type="compositionally biased region" description="Basic and acidic residues" evidence="1">
    <location>
        <begin position="34"/>
        <end position="54"/>
    </location>
</feature>
<feature type="compositionally biased region" description="Acidic residues" evidence="1">
    <location>
        <begin position="55"/>
        <end position="77"/>
    </location>
</feature>
<sequence length="425" mass="48326">MARTKQTVRKSSGGKPPDPRLGQGFKDMFGETSQNKRMERGEPSRASSDEVHELEFEDLNADPAGPDDDAASEDGDGLEPHEMQQIIVYNHQTQHTGPWCLEVDKIFYDHIGSSHFKFSAKAEEKALKTDFEKYKNMYPFGTTTTFCIPVEKIHEAPPIFVYRSINFQYVLDTYMNMIKNSQFVPQVADLLPFSQTASSPIVLETYAKKHKLNFADDVAVVSALILDPDVVFLAISIQVHCPPERWEGKEVIPLVCCSDETYAAFEKFVRRWKQGTIPDVHGNTGRPKCPRTGQETDRDYSQLSVNRFRPINGLVDEDMKLVWTVFETGKEWMAKPVSYKEEYDSWEELAQAYAIPDNWVEKMLKFLPEKGGKEAVMEEASSSDEEDANKKKKKSKKKTVEVLPSQIKTAIHRIYTAKHGHATPS</sequence>
<dbReference type="Proteomes" id="UP001633002">
    <property type="component" value="Unassembled WGS sequence"/>
</dbReference>
<dbReference type="AlphaFoldDB" id="A0ABD3HB46"/>
<evidence type="ECO:0000313" key="3">
    <source>
        <dbReference type="Proteomes" id="UP001633002"/>
    </source>
</evidence>